<dbReference type="EMBL" id="JAUOES010000019">
    <property type="protein sequence ID" value="MDT3281735.1"/>
    <property type="molecule type" value="Genomic_DNA"/>
</dbReference>
<dbReference type="Proteomes" id="UP001249505">
    <property type="component" value="Unassembled WGS sequence"/>
</dbReference>
<evidence type="ECO:0008006" key="3">
    <source>
        <dbReference type="Google" id="ProtNLM"/>
    </source>
</evidence>
<accession>A0ABU3G275</accession>
<sequence>MKKHLIECDFEFHSSHGISEIGFEGGSTYNLEEGVSCGCPFGLPNTTILLSSFGNPIFKVKVESFDLNDKKTQASYLNKLASYLSFIAAKNEHNGRYGTPFIKINFNTFNEDVVDVANVSFKDNTLALNSVVKMTDALSITSMNSVKFNESNVEEIHYNELLDYYYNGLKAESEKSKFFHWFLIVESLEGSKRYNELFPSGTMFADDEREKIELLANTLSNDGKNTLLSVLTRTSEFRNQKLFKFLEELGISQLTSMMGIKPVTLETVKTVTVARNKLFHRGNEFPTNTLWFVLFPLATTIIEKIITDPTCLDAANM</sequence>
<evidence type="ECO:0000313" key="2">
    <source>
        <dbReference type="Proteomes" id="UP001249505"/>
    </source>
</evidence>
<proteinExistence type="predicted"/>
<protein>
    <recommendedName>
        <fullName evidence="3">ApeA N-terminal domain-containing protein</fullName>
    </recommendedName>
</protein>
<reference evidence="1 2" key="1">
    <citation type="submission" date="2023-07" db="EMBL/GenBank/DDBJ databases">
        <title>Novel Shewanella species isolated from Baltic Sea sediments.</title>
        <authorList>
            <person name="Martin-Rodriguez A.J."/>
        </authorList>
    </citation>
    <scope>NUCLEOTIDE SEQUENCE [LARGE SCALE GENOMIC DNA]</scope>
    <source>
        <strain evidence="1 2">SP2S1-2</strain>
    </source>
</reference>
<keyword evidence="2" id="KW-1185">Reference proteome</keyword>
<organism evidence="1 2">
    <name type="scientific">Shewanella scandinavica</name>
    <dbReference type="NCBI Taxonomy" id="3063538"/>
    <lineage>
        <taxon>Bacteria</taxon>
        <taxon>Pseudomonadati</taxon>
        <taxon>Pseudomonadota</taxon>
        <taxon>Gammaproteobacteria</taxon>
        <taxon>Alteromonadales</taxon>
        <taxon>Shewanellaceae</taxon>
        <taxon>Shewanella</taxon>
    </lineage>
</organism>
<evidence type="ECO:0000313" key="1">
    <source>
        <dbReference type="EMBL" id="MDT3281735.1"/>
    </source>
</evidence>
<dbReference type="RefSeq" id="WP_311900133.1">
    <property type="nucleotide sequence ID" value="NZ_JAUOES010000019.1"/>
</dbReference>
<name>A0ABU3G275_9GAMM</name>
<gene>
    <name evidence="1" type="ORF">Q4Q50_15735</name>
</gene>
<comment type="caution">
    <text evidence="1">The sequence shown here is derived from an EMBL/GenBank/DDBJ whole genome shotgun (WGS) entry which is preliminary data.</text>
</comment>